<evidence type="ECO:0000256" key="5">
    <source>
        <dbReference type="RuleBase" id="RU003718"/>
    </source>
</evidence>
<evidence type="ECO:0000256" key="4">
    <source>
        <dbReference type="ARBA" id="ARBA00047475"/>
    </source>
</evidence>
<dbReference type="PROSITE" id="PS00375">
    <property type="entry name" value="UDPGT"/>
    <property type="match status" value="1"/>
</dbReference>
<keyword evidence="6" id="KW-0812">Transmembrane</keyword>
<keyword evidence="8" id="KW-1185">Reference proteome</keyword>
<keyword evidence="6" id="KW-1133">Transmembrane helix</keyword>
<dbReference type="EMBL" id="JPKZ01002335">
    <property type="protein sequence ID" value="KHN77352.1"/>
    <property type="molecule type" value="Genomic_DNA"/>
</dbReference>
<dbReference type="OMA" id="SIEFLWI"/>
<dbReference type="CDD" id="cd03784">
    <property type="entry name" value="GT1_Gtf-like"/>
    <property type="match status" value="1"/>
</dbReference>
<evidence type="ECO:0000256" key="3">
    <source>
        <dbReference type="ARBA" id="ARBA00022679"/>
    </source>
</evidence>
<dbReference type="PANTHER" id="PTHR48043">
    <property type="entry name" value="EG:EG0003.4 PROTEIN-RELATED"/>
    <property type="match status" value="1"/>
</dbReference>
<dbReference type="PANTHER" id="PTHR48043:SF154">
    <property type="entry name" value="GLUCURONOSYLTRANSFERASE"/>
    <property type="match status" value="1"/>
</dbReference>
<name>A0A0B2V7B5_TOXCA</name>
<comment type="subcellular location">
    <subcellularLocation>
        <location evidence="6">Membrane</location>
        <topology evidence="6">Single-pass membrane protein</topology>
    </subcellularLocation>
</comment>
<evidence type="ECO:0000256" key="1">
    <source>
        <dbReference type="ARBA" id="ARBA00009995"/>
    </source>
</evidence>
<feature type="signal peptide" evidence="6">
    <location>
        <begin position="1"/>
        <end position="16"/>
    </location>
</feature>
<evidence type="ECO:0000313" key="8">
    <source>
        <dbReference type="Proteomes" id="UP000031036"/>
    </source>
</evidence>
<dbReference type="InterPro" id="IPR002213">
    <property type="entry name" value="UDP_glucos_trans"/>
</dbReference>
<proteinExistence type="inferred from homology"/>
<comment type="similarity">
    <text evidence="1 5">Belongs to the UDP-glycosyltransferase family.</text>
</comment>
<dbReference type="Proteomes" id="UP000031036">
    <property type="component" value="Unassembled WGS sequence"/>
</dbReference>
<reference evidence="7 8" key="1">
    <citation type="submission" date="2014-11" db="EMBL/GenBank/DDBJ databases">
        <title>Genetic blueprint of the zoonotic pathogen Toxocara canis.</title>
        <authorList>
            <person name="Zhu X.-Q."/>
            <person name="Korhonen P.K."/>
            <person name="Cai H."/>
            <person name="Young N.D."/>
            <person name="Nejsum P."/>
            <person name="von Samson-Himmelstjerna G."/>
            <person name="Boag P.R."/>
            <person name="Tan P."/>
            <person name="Li Q."/>
            <person name="Min J."/>
            <person name="Yang Y."/>
            <person name="Wang X."/>
            <person name="Fang X."/>
            <person name="Hall R.S."/>
            <person name="Hofmann A."/>
            <person name="Sternberg P.W."/>
            <person name="Jex A.R."/>
            <person name="Gasser R.B."/>
        </authorList>
    </citation>
    <scope>NUCLEOTIDE SEQUENCE [LARGE SCALE GENOMIC DNA]</scope>
    <source>
        <strain evidence="7">PN_DK_2014</strain>
    </source>
</reference>
<keyword evidence="6" id="KW-0732">Signal</keyword>
<sequence>MKLFLTFLAFILPVECLKILIYQVAVGRSHMSFSGALTDILADAGHEVHLLISEWNPSAKDDCTKRATSIRRIRMPPNGTTISHLAHLADPFKMTVWKYFSSMEQFKIMKDVPSLFCKMIINDDELMKWLREQHFDAALTSMYDLCPFGLFHVTGIKPVIGYVATPIISNVIAALKIDSPASYTPDLMLATWSGDEMNYGERAKNLFVQAFTSHILLPFLRSYQQAVFIDKFGNDFPSLMALASKTSFVFINSNELFELPRLLSHKIVYIGGIALRPHKKVPEEYSKLLSERDGSVLFSLGSLAKTSLMPLEMKNAFIEAFAKFPNYTFIWKVDADAINDPILKRYPNIKAVSWMPQYDLLRDGRLNAFITHGGLNSINEAIVAGVPMIVIPLFADQNLNAATAVKRGLAYPLDKWNITTEHVTSALKALLLDRSYADNAKLLSRMLAKKPRKPREDFLHYVEFASEFKSVGDNLQLHAVYLNFIQLHCLDIIVPAVIVMILFVYMIFVMTRRVLRRVVKLKKE</sequence>
<dbReference type="AlphaFoldDB" id="A0A0B2V7B5"/>
<keyword evidence="3 5" id="KW-0808">Transferase</keyword>
<accession>A0A0B2V7B5</accession>
<dbReference type="Pfam" id="PF00201">
    <property type="entry name" value="UDPGT"/>
    <property type="match status" value="1"/>
</dbReference>
<comment type="caution">
    <text evidence="7">The sequence shown here is derived from an EMBL/GenBank/DDBJ whole genome shotgun (WGS) entry which is preliminary data.</text>
</comment>
<feature type="transmembrane region" description="Helical" evidence="6">
    <location>
        <begin position="492"/>
        <end position="515"/>
    </location>
</feature>
<feature type="chain" id="PRO_5005110062" description="UDP-glucuronosyltransferase" evidence="6">
    <location>
        <begin position="17"/>
        <end position="524"/>
    </location>
</feature>
<dbReference type="EC" id="2.4.1.17" evidence="6"/>
<keyword evidence="6" id="KW-0472">Membrane</keyword>
<evidence type="ECO:0000256" key="6">
    <source>
        <dbReference type="RuleBase" id="RU362059"/>
    </source>
</evidence>
<dbReference type="GO" id="GO:0016020">
    <property type="term" value="C:membrane"/>
    <property type="evidence" value="ECO:0007669"/>
    <property type="project" value="UniProtKB-SubCell"/>
</dbReference>
<comment type="catalytic activity">
    <reaction evidence="4 6">
        <text>glucuronate acceptor + UDP-alpha-D-glucuronate = acceptor beta-D-glucuronoside + UDP + H(+)</text>
        <dbReference type="Rhea" id="RHEA:21032"/>
        <dbReference type="ChEBI" id="CHEBI:15378"/>
        <dbReference type="ChEBI" id="CHEBI:58052"/>
        <dbReference type="ChEBI" id="CHEBI:58223"/>
        <dbReference type="ChEBI" id="CHEBI:132367"/>
        <dbReference type="ChEBI" id="CHEBI:132368"/>
        <dbReference type="EC" id="2.4.1.17"/>
    </reaction>
</comment>
<organism evidence="7 8">
    <name type="scientific">Toxocara canis</name>
    <name type="common">Canine roundworm</name>
    <dbReference type="NCBI Taxonomy" id="6265"/>
    <lineage>
        <taxon>Eukaryota</taxon>
        <taxon>Metazoa</taxon>
        <taxon>Ecdysozoa</taxon>
        <taxon>Nematoda</taxon>
        <taxon>Chromadorea</taxon>
        <taxon>Rhabditida</taxon>
        <taxon>Spirurina</taxon>
        <taxon>Ascaridomorpha</taxon>
        <taxon>Ascaridoidea</taxon>
        <taxon>Toxocaridae</taxon>
        <taxon>Toxocara</taxon>
    </lineage>
</organism>
<evidence type="ECO:0000313" key="7">
    <source>
        <dbReference type="EMBL" id="KHN77352.1"/>
    </source>
</evidence>
<dbReference type="STRING" id="6265.A0A0B2V7B5"/>
<dbReference type="InterPro" id="IPR050271">
    <property type="entry name" value="UDP-glycosyltransferase"/>
</dbReference>
<keyword evidence="2 5" id="KW-0328">Glycosyltransferase</keyword>
<dbReference type="InterPro" id="IPR035595">
    <property type="entry name" value="UDP_glycos_trans_CS"/>
</dbReference>
<evidence type="ECO:0000256" key="2">
    <source>
        <dbReference type="ARBA" id="ARBA00022676"/>
    </source>
</evidence>
<protein>
    <recommendedName>
        <fullName evidence="6">UDP-glucuronosyltransferase</fullName>
        <ecNumber evidence="6">2.4.1.17</ecNumber>
    </recommendedName>
</protein>
<dbReference type="Gene3D" id="3.40.50.2000">
    <property type="entry name" value="Glycogen Phosphorylase B"/>
    <property type="match status" value="1"/>
</dbReference>
<dbReference type="OrthoDB" id="5835829at2759"/>
<dbReference type="GO" id="GO:0015020">
    <property type="term" value="F:glucuronosyltransferase activity"/>
    <property type="evidence" value="ECO:0007669"/>
    <property type="project" value="UniProtKB-EC"/>
</dbReference>
<dbReference type="FunFam" id="3.40.50.2000:FF:000021">
    <property type="entry name" value="UDP-glucuronosyltransferase"/>
    <property type="match status" value="1"/>
</dbReference>
<dbReference type="SUPFAM" id="SSF53756">
    <property type="entry name" value="UDP-Glycosyltransferase/glycogen phosphorylase"/>
    <property type="match status" value="1"/>
</dbReference>
<gene>
    <name evidence="7" type="primary">ugt-48</name>
    <name evidence="7" type="ORF">Tcan_04597</name>
</gene>